<keyword evidence="5" id="KW-0999">Mitochondrion inner membrane</keyword>
<dbReference type="InterPro" id="IPR004274">
    <property type="entry name" value="FCP1_dom"/>
</dbReference>
<keyword evidence="10 12" id="KW-0496">Mitochondrion</keyword>
<dbReference type="GO" id="GO:0015031">
    <property type="term" value="P:protein transport"/>
    <property type="evidence" value="ECO:0007669"/>
    <property type="project" value="UniProtKB-KW"/>
</dbReference>
<keyword evidence="11" id="KW-0472">Membrane</keyword>
<feature type="non-terminal residue" evidence="14">
    <location>
        <position position="1"/>
    </location>
</feature>
<evidence type="ECO:0000259" key="13">
    <source>
        <dbReference type="PROSITE" id="PS50969"/>
    </source>
</evidence>
<evidence type="ECO:0000256" key="1">
    <source>
        <dbReference type="ARBA" id="ARBA00004434"/>
    </source>
</evidence>
<sequence>PLAWPWSVIANSGSRHCSDCGPGMASLLSRRLSVHIGSTRHIRPIVSAVRSASSPLSGNRLFVIGSGLASVLAGGYYYSEYRKQQDKQHIPGGNYSLANDHIDHETTIFDRTVNAVLWPFVAVKQKISSMFNEVVSDFADPSSEILLPPAPPDAFGNIPRTLVLDVEGSLVFNEYQRGVGWRPVKRPNVDLFLLRMFQAGYEICTFSSGHQAVLEPLLTQLDRHRVITHRLYRDATTYRKGVHIKDLSKLNRDLAKVIIVDDEPEAFSMHPHNGIQIKKFEGDSEDVALLQLIPVLESIVADDVTDVREVLRQYPGVDGVQKFIEHRMARNKVLREQKIGNAKKSNEGTGAIKSIASWFGLGGSSATARQEGKPV</sequence>
<dbReference type="Gene3D" id="3.40.50.1000">
    <property type="entry name" value="HAD superfamily/HAD-like"/>
    <property type="match status" value="1"/>
</dbReference>
<evidence type="ECO:0000256" key="5">
    <source>
        <dbReference type="ARBA" id="ARBA00022792"/>
    </source>
</evidence>
<keyword evidence="9 12" id="KW-0811">Translocation</keyword>
<dbReference type="AlphaFoldDB" id="A0A0H5R6S7"/>
<dbReference type="InterPro" id="IPR023214">
    <property type="entry name" value="HAD_sf"/>
</dbReference>
<comment type="function">
    <text evidence="12">Essential component of the TIM23 complex, a complex that mediates the translocation of transit peptide-containing proteins across the mitochondrial inner membrane.</text>
</comment>
<accession>A0A0H5R6S7</accession>
<evidence type="ECO:0000256" key="9">
    <source>
        <dbReference type="ARBA" id="ARBA00023010"/>
    </source>
</evidence>
<keyword evidence="8" id="KW-1133">Transmembrane helix</keyword>
<evidence type="ECO:0000313" key="14">
    <source>
        <dbReference type="EMBL" id="CRZ09462.1"/>
    </source>
</evidence>
<evidence type="ECO:0000256" key="2">
    <source>
        <dbReference type="ARBA" id="ARBA00006344"/>
    </source>
</evidence>
<dbReference type="SUPFAM" id="SSF56784">
    <property type="entry name" value="HAD-like"/>
    <property type="match status" value="1"/>
</dbReference>
<evidence type="ECO:0000256" key="4">
    <source>
        <dbReference type="ARBA" id="ARBA00022692"/>
    </source>
</evidence>
<name>A0A0H5R6S7_9EUKA</name>
<keyword evidence="4" id="KW-0812">Transmembrane</keyword>
<dbReference type="Pfam" id="PF03031">
    <property type="entry name" value="NIF"/>
    <property type="match status" value="1"/>
</dbReference>
<proteinExistence type="inferred from homology"/>
<feature type="domain" description="FCP1 homology" evidence="13">
    <location>
        <begin position="155"/>
        <end position="299"/>
    </location>
</feature>
<evidence type="ECO:0000256" key="6">
    <source>
        <dbReference type="ARBA" id="ARBA00022927"/>
    </source>
</evidence>
<evidence type="ECO:0000256" key="11">
    <source>
        <dbReference type="ARBA" id="ARBA00023136"/>
    </source>
</evidence>
<dbReference type="InterPro" id="IPR036412">
    <property type="entry name" value="HAD-like_sf"/>
</dbReference>
<reference evidence="14" key="1">
    <citation type="submission" date="2015-04" db="EMBL/GenBank/DDBJ databases">
        <title>The genome sequence of the plant pathogenic Rhizarian Plasmodiophora brassicae reveals insights in its biotrophic life cycle and the origin of chitin synthesis.</title>
        <authorList>
            <person name="Schwelm A."/>
            <person name="Fogelqvist J."/>
            <person name="Knaust A."/>
            <person name="Julke S."/>
            <person name="Lilja T."/>
            <person name="Dhandapani V."/>
            <person name="Bonilla-Rosso G."/>
            <person name="Karlsson M."/>
            <person name="Shevchenko A."/>
            <person name="Choi S.R."/>
            <person name="Kim H.G."/>
            <person name="Park J.Y."/>
            <person name="Lim Y.P."/>
            <person name="Ludwig-Muller J."/>
            <person name="Dixelius C."/>
        </authorList>
    </citation>
    <scope>NUCLEOTIDE SEQUENCE</scope>
    <source>
        <tissue evidence="14">Potato root galls</tissue>
    </source>
</reference>
<evidence type="ECO:0000256" key="12">
    <source>
        <dbReference type="RuleBase" id="RU365079"/>
    </source>
</evidence>
<keyword evidence="3 12" id="KW-0813">Transport</keyword>
<evidence type="ECO:0000256" key="7">
    <source>
        <dbReference type="ARBA" id="ARBA00022946"/>
    </source>
</evidence>
<protein>
    <recommendedName>
        <fullName evidence="12">Mitochondrial import inner membrane translocase subunit TIM50</fullName>
    </recommendedName>
</protein>
<comment type="subcellular location">
    <subcellularLocation>
        <location evidence="1 12">Mitochondrion inner membrane</location>
        <topology evidence="1 12">Single-pass membrane protein</topology>
    </subcellularLocation>
</comment>
<comment type="subunit">
    <text evidence="12">Component of the TIM23 complex.</text>
</comment>
<dbReference type="GO" id="GO:0005744">
    <property type="term" value="C:TIM23 mitochondrial import inner membrane translocase complex"/>
    <property type="evidence" value="ECO:0007669"/>
    <property type="project" value="UniProtKB-UniRule"/>
</dbReference>
<comment type="similarity">
    <text evidence="2 12">Belongs to the TIM50 family.</text>
</comment>
<evidence type="ECO:0000256" key="3">
    <source>
        <dbReference type="ARBA" id="ARBA00022448"/>
    </source>
</evidence>
<evidence type="ECO:0000256" key="8">
    <source>
        <dbReference type="ARBA" id="ARBA00022989"/>
    </source>
</evidence>
<dbReference type="EMBL" id="HACM01009020">
    <property type="protein sequence ID" value="CRZ09462.1"/>
    <property type="molecule type" value="Transcribed_RNA"/>
</dbReference>
<dbReference type="InterPro" id="IPR050365">
    <property type="entry name" value="TIM50"/>
</dbReference>
<dbReference type="CDD" id="cd07521">
    <property type="entry name" value="HAD_FCP1-like"/>
    <property type="match status" value="1"/>
</dbReference>
<keyword evidence="6 12" id="KW-0653">Protein transport</keyword>
<dbReference type="FunFam" id="3.40.50.1000:FF:000019">
    <property type="entry name" value="Mitochondrial import inner membrane translocase subunit TIM50"/>
    <property type="match status" value="1"/>
</dbReference>
<evidence type="ECO:0000256" key="10">
    <source>
        <dbReference type="ARBA" id="ARBA00023128"/>
    </source>
</evidence>
<dbReference type="PROSITE" id="PS50969">
    <property type="entry name" value="FCP1"/>
    <property type="match status" value="1"/>
</dbReference>
<dbReference type="PANTHER" id="PTHR12210">
    <property type="entry name" value="DULLARD PROTEIN PHOSPHATASE"/>
    <property type="match status" value="1"/>
</dbReference>
<keyword evidence="7 12" id="KW-0809">Transit peptide</keyword>
<dbReference type="SMART" id="SM00577">
    <property type="entry name" value="CPDc"/>
    <property type="match status" value="1"/>
</dbReference>
<organism evidence="14">
    <name type="scientific">Spongospora subterranea</name>
    <dbReference type="NCBI Taxonomy" id="70186"/>
    <lineage>
        <taxon>Eukaryota</taxon>
        <taxon>Sar</taxon>
        <taxon>Rhizaria</taxon>
        <taxon>Endomyxa</taxon>
        <taxon>Phytomyxea</taxon>
        <taxon>Plasmodiophorida</taxon>
        <taxon>Plasmodiophoridae</taxon>
        <taxon>Spongospora</taxon>
    </lineage>
</organism>